<dbReference type="PIRSF" id="PIRSF006468">
    <property type="entry name" value="BCAT1"/>
    <property type="match status" value="1"/>
</dbReference>
<keyword evidence="6 10" id="KW-0663">Pyridoxal phosphate</keyword>
<evidence type="ECO:0000256" key="6">
    <source>
        <dbReference type="ARBA" id="ARBA00022898"/>
    </source>
</evidence>
<dbReference type="GO" id="GO:0052654">
    <property type="term" value="F:L-leucine-2-oxoglutarate transaminase activity"/>
    <property type="evidence" value="ECO:0007669"/>
    <property type="project" value="RHEA"/>
</dbReference>
<keyword evidence="5 11" id="KW-0808">Transferase</keyword>
<keyword evidence="13" id="KW-1185">Reference proteome</keyword>
<dbReference type="SUPFAM" id="SSF56752">
    <property type="entry name" value="D-aminoacid aminotransferase-like PLP-dependent enzymes"/>
    <property type="match status" value="1"/>
</dbReference>
<keyword evidence="3 11" id="KW-0032">Aminotransferase</keyword>
<dbReference type="GeneID" id="19115868"/>
<dbReference type="KEGG" id="bcom:BAUCODRAFT_60927"/>
<name>M2N9U7_BAUPA</name>
<dbReference type="InterPro" id="IPR001544">
    <property type="entry name" value="Aminotrans_IV"/>
</dbReference>
<dbReference type="PROSITE" id="PS00770">
    <property type="entry name" value="AA_TRANSFER_CLASS_4"/>
    <property type="match status" value="1"/>
</dbReference>
<dbReference type="InterPro" id="IPR043131">
    <property type="entry name" value="BCAT-like_N"/>
</dbReference>
<dbReference type="eggNOG" id="KOG0975">
    <property type="taxonomic scope" value="Eukaryota"/>
</dbReference>
<protein>
    <recommendedName>
        <fullName evidence="11">Branched-chain-amino-acid aminotransferase</fullName>
        <ecNumber evidence="11">2.6.1.42</ecNumber>
    </recommendedName>
</protein>
<dbReference type="NCBIfam" id="TIGR01123">
    <property type="entry name" value="ilvE_II"/>
    <property type="match status" value="1"/>
</dbReference>
<feature type="modified residue" description="N6-(pyridoxal phosphate)lysine" evidence="8">
    <location>
        <position position="248"/>
    </location>
</feature>
<comment type="catalytic activity">
    <reaction evidence="11">
        <text>L-leucine + 2-oxoglutarate = 4-methyl-2-oxopentanoate + L-glutamate</text>
        <dbReference type="Rhea" id="RHEA:18321"/>
        <dbReference type="ChEBI" id="CHEBI:16810"/>
        <dbReference type="ChEBI" id="CHEBI:17865"/>
        <dbReference type="ChEBI" id="CHEBI:29985"/>
        <dbReference type="ChEBI" id="CHEBI:57427"/>
        <dbReference type="EC" id="2.6.1.42"/>
    </reaction>
</comment>
<comment type="cofactor">
    <cofactor evidence="1 10">
        <name>pyridoxal 5'-phosphate</name>
        <dbReference type="ChEBI" id="CHEBI:597326"/>
    </cofactor>
</comment>
<dbReference type="InterPro" id="IPR033939">
    <property type="entry name" value="BCAT_family"/>
</dbReference>
<dbReference type="OMA" id="LTEVFAC"/>
<dbReference type="EC" id="2.6.1.42" evidence="11"/>
<evidence type="ECO:0000256" key="8">
    <source>
        <dbReference type="PIRSR" id="PIRSR006468-1"/>
    </source>
</evidence>
<dbReference type="STRING" id="717646.M2N9U7"/>
<dbReference type="Proteomes" id="UP000011761">
    <property type="component" value="Unassembled WGS sequence"/>
</dbReference>
<evidence type="ECO:0000256" key="5">
    <source>
        <dbReference type="ARBA" id="ARBA00022679"/>
    </source>
</evidence>
<reference evidence="12 13" key="1">
    <citation type="journal article" date="2012" name="PLoS Pathog.">
        <title>Diverse lifestyles and strategies of plant pathogenesis encoded in the genomes of eighteen Dothideomycetes fungi.</title>
        <authorList>
            <person name="Ohm R.A."/>
            <person name="Feau N."/>
            <person name="Henrissat B."/>
            <person name="Schoch C.L."/>
            <person name="Horwitz B.A."/>
            <person name="Barry K.W."/>
            <person name="Condon B.J."/>
            <person name="Copeland A.C."/>
            <person name="Dhillon B."/>
            <person name="Glaser F."/>
            <person name="Hesse C.N."/>
            <person name="Kosti I."/>
            <person name="LaButti K."/>
            <person name="Lindquist E.A."/>
            <person name="Lucas S."/>
            <person name="Salamov A.A."/>
            <person name="Bradshaw R.E."/>
            <person name="Ciuffetti L."/>
            <person name="Hamelin R.C."/>
            <person name="Kema G.H.J."/>
            <person name="Lawrence C."/>
            <person name="Scott J.A."/>
            <person name="Spatafora J.W."/>
            <person name="Turgeon B.G."/>
            <person name="de Wit P.J.G.M."/>
            <person name="Zhong S."/>
            <person name="Goodwin S.B."/>
            <person name="Grigoriev I.V."/>
        </authorList>
    </citation>
    <scope>NUCLEOTIDE SEQUENCE [LARGE SCALE GENOMIC DNA]</scope>
    <source>
        <strain evidence="12 13">UAMH 10762</strain>
    </source>
</reference>
<dbReference type="InterPro" id="IPR018300">
    <property type="entry name" value="Aminotrans_IV_CS"/>
</dbReference>
<evidence type="ECO:0000256" key="4">
    <source>
        <dbReference type="ARBA" id="ARBA00022605"/>
    </source>
</evidence>
<evidence type="ECO:0000256" key="11">
    <source>
        <dbReference type="RuleBase" id="RU004517"/>
    </source>
</evidence>
<evidence type="ECO:0000256" key="7">
    <source>
        <dbReference type="ARBA" id="ARBA00023304"/>
    </source>
</evidence>
<dbReference type="GO" id="GO:0009099">
    <property type="term" value="P:L-valine biosynthetic process"/>
    <property type="evidence" value="ECO:0007669"/>
    <property type="project" value="TreeGrafter"/>
</dbReference>
<dbReference type="PANTHER" id="PTHR11825:SF44">
    <property type="entry name" value="BRANCHED-CHAIN-AMINO-ACID AMINOTRANSFERASE"/>
    <property type="match status" value="1"/>
</dbReference>
<organism evidence="12 13">
    <name type="scientific">Baudoinia panamericana (strain UAMH 10762)</name>
    <name type="common">Angels' share fungus</name>
    <name type="synonym">Baudoinia compniacensis (strain UAMH 10762)</name>
    <dbReference type="NCBI Taxonomy" id="717646"/>
    <lineage>
        <taxon>Eukaryota</taxon>
        <taxon>Fungi</taxon>
        <taxon>Dikarya</taxon>
        <taxon>Ascomycota</taxon>
        <taxon>Pezizomycotina</taxon>
        <taxon>Dothideomycetes</taxon>
        <taxon>Dothideomycetidae</taxon>
        <taxon>Mycosphaerellales</taxon>
        <taxon>Teratosphaeriaceae</taxon>
        <taxon>Baudoinia</taxon>
    </lineage>
</organism>
<evidence type="ECO:0000256" key="3">
    <source>
        <dbReference type="ARBA" id="ARBA00022576"/>
    </source>
</evidence>
<keyword evidence="7 11" id="KW-0100">Branched-chain amino acid biosynthesis</keyword>
<comment type="catalytic activity">
    <reaction evidence="11">
        <text>L-isoleucine + 2-oxoglutarate = (S)-3-methyl-2-oxopentanoate + L-glutamate</text>
        <dbReference type="Rhea" id="RHEA:24801"/>
        <dbReference type="ChEBI" id="CHEBI:16810"/>
        <dbReference type="ChEBI" id="CHEBI:29985"/>
        <dbReference type="ChEBI" id="CHEBI:35146"/>
        <dbReference type="ChEBI" id="CHEBI:58045"/>
        <dbReference type="EC" id="2.6.1.42"/>
    </reaction>
</comment>
<evidence type="ECO:0000313" key="12">
    <source>
        <dbReference type="EMBL" id="EMD00974.1"/>
    </source>
</evidence>
<dbReference type="RefSeq" id="XP_007672158.1">
    <property type="nucleotide sequence ID" value="XM_007673968.1"/>
</dbReference>
<evidence type="ECO:0000256" key="10">
    <source>
        <dbReference type="RuleBase" id="RU004516"/>
    </source>
</evidence>
<dbReference type="Gene3D" id="3.30.470.10">
    <property type="match status" value="1"/>
</dbReference>
<accession>M2N9U7</accession>
<dbReference type="InterPro" id="IPR036038">
    <property type="entry name" value="Aminotransferase-like"/>
</dbReference>
<keyword evidence="4 11" id="KW-0028">Amino-acid biosynthesis</keyword>
<dbReference type="Pfam" id="PF01063">
    <property type="entry name" value="Aminotran_4"/>
    <property type="match status" value="1"/>
</dbReference>
<dbReference type="InterPro" id="IPR043132">
    <property type="entry name" value="BCAT-like_C"/>
</dbReference>
<dbReference type="GO" id="GO:0009098">
    <property type="term" value="P:L-leucine biosynthetic process"/>
    <property type="evidence" value="ECO:0007669"/>
    <property type="project" value="TreeGrafter"/>
</dbReference>
<dbReference type="GO" id="GO:0052656">
    <property type="term" value="F:L-isoleucine-2-oxoglutarate transaminase activity"/>
    <property type="evidence" value="ECO:0007669"/>
    <property type="project" value="RHEA"/>
</dbReference>
<evidence type="ECO:0000256" key="9">
    <source>
        <dbReference type="RuleBase" id="RU004106"/>
    </source>
</evidence>
<dbReference type="PANTHER" id="PTHR11825">
    <property type="entry name" value="SUBGROUP IIII AMINOTRANSFERASE"/>
    <property type="match status" value="1"/>
</dbReference>
<evidence type="ECO:0000256" key="2">
    <source>
        <dbReference type="ARBA" id="ARBA00009320"/>
    </source>
</evidence>
<dbReference type="NCBIfam" id="NF009897">
    <property type="entry name" value="PRK13357.1"/>
    <property type="match status" value="1"/>
</dbReference>
<dbReference type="EMBL" id="KB445550">
    <property type="protein sequence ID" value="EMD00974.1"/>
    <property type="molecule type" value="Genomic_DNA"/>
</dbReference>
<dbReference type="AlphaFoldDB" id="M2N9U7"/>
<dbReference type="CDD" id="cd01557">
    <property type="entry name" value="BCAT_beta_family"/>
    <property type="match status" value="1"/>
</dbReference>
<dbReference type="HOGENOM" id="CLU_031922_0_1_1"/>
<dbReference type="GO" id="GO:0005739">
    <property type="term" value="C:mitochondrion"/>
    <property type="evidence" value="ECO:0007669"/>
    <property type="project" value="TreeGrafter"/>
</dbReference>
<dbReference type="FunFam" id="3.20.10.10:FF:000004">
    <property type="entry name" value="Branched-chain-amino-acid aminotransferase"/>
    <property type="match status" value="1"/>
</dbReference>
<evidence type="ECO:0000313" key="13">
    <source>
        <dbReference type="Proteomes" id="UP000011761"/>
    </source>
</evidence>
<dbReference type="FunFam" id="3.30.470.10:FF:000005">
    <property type="entry name" value="Branched-chain-amino-acid aminotransferase"/>
    <property type="match status" value="1"/>
</dbReference>
<dbReference type="GO" id="GO:0052655">
    <property type="term" value="F:L-valine-2-oxoglutarate transaminase activity"/>
    <property type="evidence" value="ECO:0007669"/>
    <property type="project" value="RHEA"/>
</dbReference>
<gene>
    <name evidence="12" type="ORF">BAUCODRAFT_60927</name>
</gene>
<comment type="similarity">
    <text evidence="2 9">Belongs to the class-IV pyridoxal-phosphate-dependent aminotransferase family.</text>
</comment>
<proteinExistence type="inferred from homology"/>
<comment type="catalytic activity">
    <reaction evidence="11">
        <text>L-valine + 2-oxoglutarate = 3-methyl-2-oxobutanoate + L-glutamate</text>
        <dbReference type="Rhea" id="RHEA:24813"/>
        <dbReference type="ChEBI" id="CHEBI:11851"/>
        <dbReference type="ChEBI" id="CHEBI:16810"/>
        <dbReference type="ChEBI" id="CHEBI:29985"/>
        <dbReference type="ChEBI" id="CHEBI:57762"/>
        <dbReference type="EC" id="2.6.1.42"/>
    </reaction>
</comment>
<dbReference type="InterPro" id="IPR005786">
    <property type="entry name" value="B_amino_transII"/>
</dbReference>
<sequence>MASPFRTSLPRSTRQLTRQQCLRSTQCLYQRRTYATPNLRAPDASDPKLQSIDVSQLQIQKSTTPKDVMPHDQLVFGRTFTDHMLSIEWTAGDGWLAPRITPYQNLSLDPATCALHYAFEAFEGMKAYKDRNGDVRLFRPDMNMKRLNKSVSRIALPTFDGDAFIDLLKRFCKIEERFIPSARGYSLYIRPNMIGTQRTLGVGPPGSALLYVIASPVGPYYPTGFKAISLEATTYAIRAWPGGVGASKLGANYAPCIVPQMQAATRGFHQNLWLFPGVDERTGQQEDFVTEVGTMNLFACIRSPQGKPELVTAPLDGTILEGVVRDSILALARERLVPEGWTVSERPFTMRELTEASSEGRLMEVFGSGTAAVVSPVRNIGYQGKIIECGLPPDKEVGEVTLRMLDWITGIQYGDETHEWSVKV</sequence>
<evidence type="ECO:0000256" key="1">
    <source>
        <dbReference type="ARBA" id="ARBA00001933"/>
    </source>
</evidence>
<dbReference type="OrthoDB" id="1732691at2759"/>
<dbReference type="Gene3D" id="3.20.10.10">
    <property type="entry name" value="D-amino Acid Aminotransferase, subunit A, domain 2"/>
    <property type="match status" value="1"/>
</dbReference>